<dbReference type="EMBL" id="DVGY01000181">
    <property type="protein sequence ID" value="HIR41716.1"/>
    <property type="molecule type" value="Genomic_DNA"/>
</dbReference>
<feature type="region of interest" description="Disordered" evidence="1">
    <location>
        <begin position="1"/>
        <end position="20"/>
    </location>
</feature>
<dbReference type="InterPro" id="IPR001279">
    <property type="entry name" value="Metallo-B-lactamas"/>
</dbReference>
<dbReference type="InterPro" id="IPR050855">
    <property type="entry name" value="NDM-1-like"/>
</dbReference>
<accession>A0A9D1DD71</accession>
<dbReference type="Gene3D" id="3.60.15.10">
    <property type="entry name" value="Ribonuclease Z/Hydroxyacylglutathione hydrolase-like"/>
    <property type="match status" value="1"/>
</dbReference>
<reference evidence="3" key="1">
    <citation type="submission" date="2020-10" db="EMBL/GenBank/DDBJ databases">
        <authorList>
            <person name="Gilroy R."/>
        </authorList>
    </citation>
    <scope>NUCLEOTIDE SEQUENCE</scope>
    <source>
        <strain evidence="3">CHK184-25365</strain>
    </source>
</reference>
<dbReference type="Proteomes" id="UP000886749">
    <property type="component" value="Unassembled WGS sequence"/>
</dbReference>
<dbReference type="PANTHER" id="PTHR42951:SF14">
    <property type="entry name" value="METALLO-BETA-LACTAMASE SUPERFAMILY PROTEIN"/>
    <property type="match status" value="1"/>
</dbReference>
<comment type="caution">
    <text evidence="3">The sequence shown here is derived from an EMBL/GenBank/DDBJ whole genome shotgun (WGS) entry which is preliminary data.</text>
</comment>
<dbReference type="SUPFAM" id="SSF56281">
    <property type="entry name" value="Metallo-hydrolase/oxidoreductase"/>
    <property type="match status" value="1"/>
</dbReference>
<name>A0A9D1DD71_9FIRM</name>
<dbReference type="InterPro" id="IPR036866">
    <property type="entry name" value="RibonucZ/Hydroxyglut_hydro"/>
</dbReference>
<dbReference type="AlphaFoldDB" id="A0A9D1DD71"/>
<protein>
    <submittedName>
        <fullName evidence="3">MBL fold metallo-hydrolase</fullName>
    </submittedName>
</protein>
<evidence type="ECO:0000256" key="1">
    <source>
        <dbReference type="SAM" id="MobiDB-lite"/>
    </source>
</evidence>
<evidence type="ECO:0000313" key="4">
    <source>
        <dbReference type="Proteomes" id="UP000886749"/>
    </source>
</evidence>
<reference evidence="3" key="2">
    <citation type="journal article" date="2021" name="PeerJ">
        <title>Extensive microbial diversity within the chicken gut microbiome revealed by metagenomics and culture.</title>
        <authorList>
            <person name="Gilroy R."/>
            <person name="Ravi A."/>
            <person name="Getino M."/>
            <person name="Pursley I."/>
            <person name="Horton D.L."/>
            <person name="Alikhan N.F."/>
            <person name="Baker D."/>
            <person name="Gharbi K."/>
            <person name="Hall N."/>
            <person name="Watson M."/>
            <person name="Adriaenssens E.M."/>
            <person name="Foster-Nyarko E."/>
            <person name="Jarju S."/>
            <person name="Secka A."/>
            <person name="Antonio M."/>
            <person name="Oren A."/>
            <person name="Chaudhuri R.R."/>
            <person name="La Ragione R."/>
            <person name="Hildebrand F."/>
            <person name="Pallen M.J."/>
        </authorList>
    </citation>
    <scope>NUCLEOTIDE SEQUENCE</scope>
    <source>
        <strain evidence="3">CHK184-25365</strain>
    </source>
</reference>
<dbReference type="Pfam" id="PF00753">
    <property type="entry name" value="Lactamase_B"/>
    <property type="match status" value="1"/>
</dbReference>
<dbReference type="PANTHER" id="PTHR42951">
    <property type="entry name" value="METALLO-BETA-LACTAMASE DOMAIN-CONTAINING"/>
    <property type="match status" value="1"/>
</dbReference>
<evidence type="ECO:0000313" key="3">
    <source>
        <dbReference type="EMBL" id="HIR41716.1"/>
    </source>
</evidence>
<sequence length="253" mass="27637">MQSNQTNRQNTPSVVQDGGTAAASGFSMGKSLFAEKPESLYQVKRIRCGNVNCWLVTGSKALPTNGSVLVDAGRKEDFPRLEQICRQHQVKLILLTHAHPDHAGSAALLRKSLRIPVALGRLDLPLLEHPNIRPLHCRGWLGKGLLALSRRELAQPGTPFVPELLLEGGEDFYRYGFSIRAIALPGHTAGSMGYEINHRFLCTGDAVMNLPWPTPALLFENGEQAAESTAKIAGLGKRVILPGHGAALWNREW</sequence>
<dbReference type="SMART" id="SM00849">
    <property type="entry name" value="Lactamase_B"/>
    <property type="match status" value="1"/>
</dbReference>
<evidence type="ECO:0000259" key="2">
    <source>
        <dbReference type="SMART" id="SM00849"/>
    </source>
</evidence>
<proteinExistence type="predicted"/>
<feature type="compositionally biased region" description="Polar residues" evidence="1">
    <location>
        <begin position="1"/>
        <end position="14"/>
    </location>
</feature>
<organism evidence="3 4">
    <name type="scientific">Candidatus Egerieicola pullicola</name>
    <dbReference type="NCBI Taxonomy" id="2840775"/>
    <lineage>
        <taxon>Bacteria</taxon>
        <taxon>Bacillati</taxon>
        <taxon>Bacillota</taxon>
        <taxon>Clostridia</taxon>
        <taxon>Eubacteriales</taxon>
        <taxon>Oscillospiraceae</taxon>
        <taxon>Oscillospiraceae incertae sedis</taxon>
        <taxon>Candidatus Egerieicola</taxon>
    </lineage>
</organism>
<gene>
    <name evidence="3" type="ORF">IAB36_07810</name>
</gene>
<feature type="domain" description="Metallo-beta-lactamase" evidence="2">
    <location>
        <begin position="50"/>
        <end position="244"/>
    </location>
</feature>